<organism evidence="2 3">
    <name type="scientific">Paractinoplanes atraurantiacus</name>
    <dbReference type="NCBI Taxonomy" id="1036182"/>
    <lineage>
        <taxon>Bacteria</taxon>
        <taxon>Bacillati</taxon>
        <taxon>Actinomycetota</taxon>
        <taxon>Actinomycetes</taxon>
        <taxon>Micromonosporales</taxon>
        <taxon>Micromonosporaceae</taxon>
        <taxon>Paractinoplanes</taxon>
    </lineage>
</organism>
<keyword evidence="1" id="KW-0812">Transmembrane</keyword>
<dbReference type="Proteomes" id="UP000219612">
    <property type="component" value="Unassembled WGS sequence"/>
</dbReference>
<keyword evidence="3" id="KW-1185">Reference proteome</keyword>
<dbReference type="AlphaFoldDB" id="A0A285IJG2"/>
<dbReference type="EMBL" id="OBDY01000008">
    <property type="protein sequence ID" value="SNY48129.1"/>
    <property type="molecule type" value="Genomic_DNA"/>
</dbReference>
<dbReference type="RefSeq" id="WP_097321816.1">
    <property type="nucleotide sequence ID" value="NZ_OBDY01000008.1"/>
</dbReference>
<gene>
    <name evidence="2" type="ORF">SAMN05421748_108299</name>
</gene>
<accession>A0A285IJG2</accession>
<keyword evidence="1" id="KW-0472">Membrane</keyword>
<name>A0A285IJG2_9ACTN</name>
<evidence type="ECO:0000313" key="2">
    <source>
        <dbReference type="EMBL" id="SNY48129.1"/>
    </source>
</evidence>
<sequence>MDPLVTRLEEAVRRAEFLVARLEALTPPPPRSAADHKLPIIVGFASAFLAIIIVFALFFGRQ</sequence>
<evidence type="ECO:0000313" key="3">
    <source>
        <dbReference type="Proteomes" id="UP000219612"/>
    </source>
</evidence>
<protein>
    <submittedName>
        <fullName evidence="2">Uncharacterized protein</fullName>
    </submittedName>
</protein>
<evidence type="ECO:0000256" key="1">
    <source>
        <dbReference type="SAM" id="Phobius"/>
    </source>
</evidence>
<feature type="transmembrane region" description="Helical" evidence="1">
    <location>
        <begin position="38"/>
        <end position="59"/>
    </location>
</feature>
<keyword evidence="1" id="KW-1133">Transmembrane helix</keyword>
<reference evidence="3" key="1">
    <citation type="submission" date="2017-09" db="EMBL/GenBank/DDBJ databases">
        <authorList>
            <person name="Varghese N."/>
            <person name="Submissions S."/>
        </authorList>
    </citation>
    <scope>NUCLEOTIDE SEQUENCE [LARGE SCALE GENOMIC DNA]</scope>
    <source>
        <strain evidence="3">CGMCC 4.6857</strain>
    </source>
</reference>
<proteinExistence type="predicted"/>